<organism evidence="1 2">
    <name type="scientific">Clostridium tagluense</name>
    <dbReference type="NCBI Taxonomy" id="360422"/>
    <lineage>
        <taxon>Bacteria</taxon>
        <taxon>Bacillati</taxon>
        <taxon>Bacillota</taxon>
        <taxon>Clostridia</taxon>
        <taxon>Eubacteriales</taxon>
        <taxon>Clostridiaceae</taxon>
        <taxon>Clostridium</taxon>
    </lineage>
</organism>
<dbReference type="NCBIfam" id="NF040727">
    <property type="entry name" value="SBP_SaoB_CU"/>
    <property type="match status" value="1"/>
</dbReference>
<dbReference type="Proteomes" id="UP000287872">
    <property type="component" value="Unassembled WGS sequence"/>
</dbReference>
<dbReference type="EMBL" id="BHYK01000052">
    <property type="protein sequence ID" value="GCD13035.1"/>
    <property type="molecule type" value="Genomic_DNA"/>
</dbReference>
<reference evidence="1 2" key="1">
    <citation type="submission" date="2018-11" db="EMBL/GenBank/DDBJ databases">
        <title>Genome sequencing and assembly of Clostridium tagluense strain A121.</title>
        <authorList>
            <person name="Murakami T."/>
            <person name="Segawa T."/>
            <person name="Shcherbakova V.A."/>
            <person name="Mori H."/>
            <person name="Yoshimura Y."/>
        </authorList>
    </citation>
    <scope>NUCLEOTIDE SEQUENCE [LARGE SCALE GENOMIC DNA]</scope>
    <source>
        <strain evidence="1 2">A121</strain>
    </source>
</reference>
<name>A0A401UU09_9CLOT</name>
<keyword evidence="2" id="KW-1185">Reference proteome</keyword>
<sequence length="191" mass="21768">MSSDVLDLAIVCVNAAEKFIEKDPRFEIVGVCVENSDIFITKSGVTPKKIGVTQNKKYQEQIVKDRFGNKCEIVPMLGRALPYALENNLVDGVVLDVTKGWMLNGVKDKISVNRDYVTYVLLVRNDFKKNPVYKKFITAYEKSVKELESEDVLLEELKGYVNISITERGLAQWRRWNINLVPIIPQTNLVN</sequence>
<gene>
    <name evidence="1" type="ORF">Ctaglu_46580</name>
</gene>
<comment type="caution">
    <text evidence="1">The sequence shown here is derived from an EMBL/GenBank/DDBJ whole genome shotgun (WGS) entry which is preliminary data.</text>
</comment>
<protein>
    <recommendedName>
        <fullName evidence="3">Solute-binding protein family 3/N-terminal domain-containing protein</fullName>
    </recommendedName>
</protein>
<proteinExistence type="predicted"/>
<accession>A0A401UU09</accession>
<dbReference type="OrthoDB" id="306737at2"/>
<evidence type="ECO:0000313" key="2">
    <source>
        <dbReference type="Proteomes" id="UP000287872"/>
    </source>
</evidence>
<dbReference type="AlphaFoldDB" id="A0A401UU09"/>
<evidence type="ECO:0008006" key="3">
    <source>
        <dbReference type="Google" id="ProtNLM"/>
    </source>
</evidence>
<evidence type="ECO:0000313" key="1">
    <source>
        <dbReference type="EMBL" id="GCD13035.1"/>
    </source>
</evidence>